<evidence type="ECO:0000313" key="2">
    <source>
        <dbReference type="Proteomes" id="UP000078368"/>
    </source>
</evidence>
<name>A0A179B3G5_9ACTO</name>
<evidence type="ECO:0000313" key="1">
    <source>
        <dbReference type="EMBL" id="OAP86228.1"/>
    </source>
</evidence>
<dbReference type="AlphaFoldDB" id="A0A179B3G5"/>
<dbReference type="Proteomes" id="UP000078368">
    <property type="component" value="Unassembled WGS sequence"/>
</dbReference>
<keyword evidence="2" id="KW-1185">Reference proteome</keyword>
<accession>A0A179B3G5</accession>
<protein>
    <submittedName>
        <fullName evidence="1">Uncharacterized protein</fullName>
    </submittedName>
</protein>
<dbReference type="EMBL" id="LVZK01000001">
    <property type="protein sequence ID" value="OAP86228.1"/>
    <property type="molecule type" value="Genomic_DNA"/>
</dbReference>
<proteinExistence type="predicted"/>
<reference evidence="1 2" key="1">
    <citation type="submission" date="2016-04" db="EMBL/GenBank/DDBJ databases">
        <title>Peptidophaga gingivicola gen. nov., sp. nov., isolated from human subgingival plaque.</title>
        <authorList>
            <person name="Beall C.J."/>
            <person name="Mokrzan E.M."/>
            <person name="Griffen A.L."/>
            <person name="Leys E.J."/>
        </authorList>
    </citation>
    <scope>NUCLEOTIDE SEQUENCE [LARGE SCALE GENOMIC DNA]</scope>
    <source>
        <strain evidence="1 2">BA112</strain>
    </source>
</reference>
<organism evidence="1 2">
    <name type="scientific">Peptidiphaga gingivicola</name>
    <dbReference type="NCBI Taxonomy" id="2741497"/>
    <lineage>
        <taxon>Bacteria</taxon>
        <taxon>Bacillati</taxon>
        <taxon>Actinomycetota</taxon>
        <taxon>Actinomycetes</taxon>
        <taxon>Actinomycetales</taxon>
        <taxon>Actinomycetaceae</taxon>
        <taxon>Peptidiphaga</taxon>
    </lineage>
</organism>
<comment type="caution">
    <text evidence="1">The sequence shown here is derived from an EMBL/GenBank/DDBJ whole genome shotgun (WGS) entry which is preliminary data.</text>
</comment>
<gene>
    <name evidence="1" type="ORF">A4H34_03395</name>
</gene>
<sequence>MLSDRNTDMNPEDRDLSQCTFWRSVLSDNETPEIFAYRLNVSQCTFWCSVLCDWTLTLTWTDHDWVSMHLLVLNAFRRLDLDRLEHGTEVSQCTFWCWMIID</sequence>